<evidence type="ECO:0000313" key="10">
    <source>
        <dbReference type="EMBL" id="WVZ05167.1"/>
    </source>
</evidence>
<dbReference type="GO" id="GO:0005634">
    <property type="term" value="C:nucleus"/>
    <property type="evidence" value="ECO:0007669"/>
    <property type="project" value="UniProtKB-SubCell"/>
</dbReference>
<keyword evidence="5" id="KW-0597">Phosphoprotein</keyword>
<dbReference type="FunFam" id="1.20.58.1520:FF:000002">
    <property type="entry name" value="65-kDa microtubule-associated protein 6"/>
    <property type="match status" value="1"/>
</dbReference>
<feature type="coiled-coil region" evidence="9">
    <location>
        <begin position="312"/>
        <end position="342"/>
    </location>
</feature>
<keyword evidence="9" id="KW-0175">Coiled coil</keyword>
<gene>
    <name evidence="10" type="ORF">V8G54_018513</name>
</gene>
<evidence type="ECO:0000256" key="7">
    <source>
        <dbReference type="ARBA" id="ARBA00023212"/>
    </source>
</evidence>
<evidence type="ECO:0000256" key="5">
    <source>
        <dbReference type="ARBA" id="ARBA00022553"/>
    </source>
</evidence>
<evidence type="ECO:0000256" key="8">
    <source>
        <dbReference type="ARBA" id="ARBA00023242"/>
    </source>
</evidence>
<evidence type="ECO:0008006" key="12">
    <source>
        <dbReference type="Google" id="ProtNLM"/>
    </source>
</evidence>
<evidence type="ECO:0000256" key="4">
    <source>
        <dbReference type="ARBA" id="ARBA00022490"/>
    </source>
</evidence>
<evidence type="ECO:0000256" key="9">
    <source>
        <dbReference type="SAM" id="Coils"/>
    </source>
</evidence>
<reference evidence="10 11" key="1">
    <citation type="journal article" date="2023" name="Life. Sci Alliance">
        <title>Evolutionary insights into 3D genome organization and epigenetic landscape of Vigna mungo.</title>
        <authorList>
            <person name="Junaid A."/>
            <person name="Singh B."/>
            <person name="Bhatia S."/>
        </authorList>
    </citation>
    <scope>NUCLEOTIDE SEQUENCE [LARGE SCALE GENOMIC DNA]</scope>
    <source>
        <strain evidence="10">Urdbean</strain>
    </source>
</reference>
<keyword evidence="6" id="KW-0493">Microtubule</keyword>
<dbReference type="PANTHER" id="PTHR19321">
    <property type="entry name" value="PROTEIN REGULATOR OF CYTOKINESIS 1 PRC1-RELATED"/>
    <property type="match status" value="1"/>
</dbReference>
<keyword evidence="7" id="KW-0206">Cytoskeleton</keyword>
<dbReference type="Gene3D" id="1.20.58.1520">
    <property type="match status" value="1"/>
</dbReference>
<evidence type="ECO:0000256" key="2">
    <source>
        <dbReference type="ARBA" id="ARBA00004245"/>
    </source>
</evidence>
<feature type="coiled-coil region" evidence="9">
    <location>
        <begin position="167"/>
        <end position="201"/>
    </location>
</feature>
<sequence length="707" mass="80170">MFSNRKSSQFAQQETTCHLLLKELQMIWDEVGESDSQRDAMLLEIEQKCLDLYRSKVDEAKLYRAQIEQEITDYVGEIAGICAALGEQLPHVSIVGTPELSVLDIFLPLGDFTFDPKSCGSLKKAREKVVSQLEEMRKLKTEKKKQFAEVLYQLKNISIELHGSKVVNEYLDENNLSVKRLEELKKQLLHLQNEKANRTKQVSDQLNTLNSLCSVLGLDVKDKICDICPTMVNSSLTKDVSDNTIKNLTSEIQSLREIKIHRMQKLQSLAAALLEMWDLMDTPLEEQQKFLHVTSKIAALESEFTESKILSIDSVEKEVESLQELKSTKMKELLLKKKLELEEICRKTHLTPQTVFPSQHSLELSDYDQIQHLITKANEEALGRKEILEKVEKWMTACQEESWLEEYNRDDNRYNAGRGAHLALKRAEKARALLSKIPGLVEAIILKVKAWEKERGQEFLYDGNRLLSMLEDYSILRQEKENERQRQRDQKKLQGQLMAEHETLFGTKPSPSSKSGYKASRCSTGIPSIRKFSIGGAMLQDQRHAYQSNKKGNITNHKGSILRNKNIYHSIPSSGKTGSSAEKRIEILSSLTRKPLSPLSPAALSSSNISKLQQDRSKLQNVETQQKSQILTATTPPSRAYVAGDEENMTPKNMTLPVPTTPFTMLTATTPDTVYSGATASSKTVQSFEYSFEEVRAGFMLPKTYAQ</sequence>
<proteinExistence type="inferred from homology"/>
<accession>A0AAQ3N9S3</accession>
<comment type="subcellular location">
    <subcellularLocation>
        <location evidence="2">Cytoplasm</location>
        <location evidence="2">Cytoskeleton</location>
    </subcellularLocation>
    <subcellularLocation>
        <location evidence="1">Nucleus</location>
    </subcellularLocation>
</comment>
<dbReference type="Proteomes" id="UP001374535">
    <property type="component" value="Chromosome 6"/>
</dbReference>
<protein>
    <recommendedName>
        <fullName evidence="12">65-kDa microtubule-associated protein 3</fullName>
    </recommendedName>
</protein>
<dbReference type="GO" id="GO:0005874">
    <property type="term" value="C:microtubule"/>
    <property type="evidence" value="ECO:0007669"/>
    <property type="project" value="UniProtKB-KW"/>
</dbReference>
<keyword evidence="8" id="KW-0539">Nucleus</keyword>
<dbReference type="Pfam" id="PF03999">
    <property type="entry name" value="MAP65_ASE1"/>
    <property type="match status" value="1"/>
</dbReference>
<dbReference type="GO" id="GO:0000226">
    <property type="term" value="P:microtubule cytoskeleton organization"/>
    <property type="evidence" value="ECO:0007669"/>
    <property type="project" value="InterPro"/>
</dbReference>
<dbReference type="EMBL" id="CP144695">
    <property type="protein sequence ID" value="WVZ05167.1"/>
    <property type="molecule type" value="Genomic_DNA"/>
</dbReference>
<dbReference type="InterPro" id="IPR007145">
    <property type="entry name" value="MAP65_Ase1_PRC1"/>
</dbReference>
<dbReference type="GO" id="GO:0008017">
    <property type="term" value="F:microtubule binding"/>
    <property type="evidence" value="ECO:0007669"/>
    <property type="project" value="InterPro"/>
</dbReference>
<name>A0AAQ3N9S3_VIGMU</name>
<dbReference type="GO" id="GO:0005819">
    <property type="term" value="C:spindle"/>
    <property type="evidence" value="ECO:0007669"/>
    <property type="project" value="TreeGrafter"/>
</dbReference>
<dbReference type="AlphaFoldDB" id="A0AAQ3N9S3"/>
<dbReference type="PANTHER" id="PTHR19321:SF49">
    <property type="entry name" value="MICROTUBULE ASSOCIATED PROTEIN, MAP65_ASE1 FAMILY PROTEIN"/>
    <property type="match status" value="1"/>
</dbReference>
<evidence type="ECO:0000256" key="1">
    <source>
        <dbReference type="ARBA" id="ARBA00004123"/>
    </source>
</evidence>
<evidence type="ECO:0000256" key="3">
    <source>
        <dbReference type="ARBA" id="ARBA00006187"/>
    </source>
</evidence>
<dbReference type="GO" id="GO:0005737">
    <property type="term" value="C:cytoplasm"/>
    <property type="evidence" value="ECO:0007669"/>
    <property type="project" value="TreeGrafter"/>
</dbReference>
<organism evidence="10 11">
    <name type="scientific">Vigna mungo</name>
    <name type="common">Black gram</name>
    <name type="synonym">Phaseolus mungo</name>
    <dbReference type="NCBI Taxonomy" id="3915"/>
    <lineage>
        <taxon>Eukaryota</taxon>
        <taxon>Viridiplantae</taxon>
        <taxon>Streptophyta</taxon>
        <taxon>Embryophyta</taxon>
        <taxon>Tracheophyta</taxon>
        <taxon>Spermatophyta</taxon>
        <taxon>Magnoliopsida</taxon>
        <taxon>eudicotyledons</taxon>
        <taxon>Gunneridae</taxon>
        <taxon>Pentapetalae</taxon>
        <taxon>rosids</taxon>
        <taxon>fabids</taxon>
        <taxon>Fabales</taxon>
        <taxon>Fabaceae</taxon>
        <taxon>Papilionoideae</taxon>
        <taxon>50 kb inversion clade</taxon>
        <taxon>NPAAA clade</taxon>
        <taxon>indigoferoid/millettioid clade</taxon>
        <taxon>Phaseoleae</taxon>
        <taxon>Vigna</taxon>
    </lineage>
</organism>
<comment type="similarity">
    <text evidence="3">Belongs to the MAP65/ASE1 family.</text>
</comment>
<evidence type="ECO:0000313" key="11">
    <source>
        <dbReference type="Proteomes" id="UP001374535"/>
    </source>
</evidence>
<keyword evidence="4" id="KW-0963">Cytoplasm</keyword>
<keyword evidence="11" id="KW-1185">Reference proteome</keyword>
<evidence type="ECO:0000256" key="6">
    <source>
        <dbReference type="ARBA" id="ARBA00022701"/>
    </source>
</evidence>